<reference evidence="1 2" key="1">
    <citation type="journal article" date="2015" name="Int. J. Syst. Evol. Microbiol.">
        <title>Tumebacillus algifaecis sp. nov., isolated from decomposing algal scum.</title>
        <authorList>
            <person name="Wu Y.F."/>
            <person name="Zhang B."/>
            <person name="Xing P."/>
            <person name="Wu Q.L."/>
            <person name="Liu S.J."/>
        </authorList>
    </citation>
    <scope>NUCLEOTIDE SEQUENCE [LARGE SCALE GENOMIC DNA]</scope>
    <source>
        <strain evidence="1 2">THMBR28</strain>
    </source>
</reference>
<keyword evidence="2" id="KW-1185">Reference proteome</keyword>
<dbReference type="KEGG" id="tab:CIG75_10595"/>
<evidence type="ECO:0000313" key="1">
    <source>
        <dbReference type="EMBL" id="ASS75394.1"/>
    </source>
</evidence>
<evidence type="ECO:0000313" key="2">
    <source>
        <dbReference type="Proteomes" id="UP000214688"/>
    </source>
</evidence>
<dbReference type="AlphaFoldDB" id="A0A223D1Y5"/>
<gene>
    <name evidence="1" type="ORF">CIG75_10595</name>
</gene>
<proteinExistence type="predicted"/>
<protein>
    <submittedName>
        <fullName evidence="1">Uncharacterized protein</fullName>
    </submittedName>
</protein>
<dbReference type="EMBL" id="CP022657">
    <property type="protein sequence ID" value="ASS75394.1"/>
    <property type="molecule type" value="Genomic_DNA"/>
</dbReference>
<accession>A0A223D1Y5</accession>
<organism evidence="1 2">
    <name type="scientific">Tumebacillus algifaecis</name>
    <dbReference type="NCBI Taxonomy" id="1214604"/>
    <lineage>
        <taxon>Bacteria</taxon>
        <taxon>Bacillati</taxon>
        <taxon>Bacillota</taxon>
        <taxon>Bacilli</taxon>
        <taxon>Bacillales</taxon>
        <taxon>Alicyclobacillaceae</taxon>
        <taxon>Tumebacillus</taxon>
    </lineage>
</organism>
<name>A0A223D1Y5_9BACL</name>
<sequence>MAFFDEVFRSQSFTEFSSMLQSVKKPVGHEADRLLVCKTKTEMFYFDILSGENGPFPSIIAQVFD</sequence>
<dbReference type="Proteomes" id="UP000214688">
    <property type="component" value="Chromosome"/>
</dbReference>